<reference evidence="3" key="1">
    <citation type="journal article" date="2014" name="Proc. Natl. Acad. Sci. U.S.A.">
        <title>Extensive sampling of basidiomycete genomes demonstrates inadequacy of the white-rot/brown-rot paradigm for wood decay fungi.</title>
        <authorList>
            <person name="Riley R."/>
            <person name="Salamov A.A."/>
            <person name="Brown D.W."/>
            <person name="Nagy L.G."/>
            <person name="Floudas D."/>
            <person name="Held B.W."/>
            <person name="Levasseur A."/>
            <person name="Lombard V."/>
            <person name="Morin E."/>
            <person name="Otillar R."/>
            <person name="Lindquist E.A."/>
            <person name="Sun H."/>
            <person name="LaButti K.M."/>
            <person name="Schmutz J."/>
            <person name="Jabbour D."/>
            <person name="Luo H."/>
            <person name="Baker S.E."/>
            <person name="Pisabarro A.G."/>
            <person name="Walton J.D."/>
            <person name="Blanchette R.A."/>
            <person name="Henrissat B."/>
            <person name="Martin F."/>
            <person name="Cullen D."/>
            <person name="Hibbett D.S."/>
            <person name="Grigoriev I.V."/>
        </authorList>
    </citation>
    <scope>NUCLEOTIDE SEQUENCE [LARGE SCALE GENOMIC DNA]</scope>
    <source>
        <strain evidence="3">MUCL 33604</strain>
    </source>
</reference>
<dbReference type="InParanoid" id="A0A067PZH4"/>
<evidence type="ECO:0000256" key="1">
    <source>
        <dbReference type="SAM" id="MobiDB-lite"/>
    </source>
</evidence>
<evidence type="ECO:0000313" key="2">
    <source>
        <dbReference type="EMBL" id="KDQ59285.1"/>
    </source>
</evidence>
<dbReference type="EMBL" id="KL197716">
    <property type="protein sequence ID" value="KDQ59285.1"/>
    <property type="molecule type" value="Genomic_DNA"/>
</dbReference>
<organism evidence="2 3">
    <name type="scientific">Jaapia argillacea MUCL 33604</name>
    <dbReference type="NCBI Taxonomy" id="933084"/>
    <lineage>
        <taxon>Eukaryota</taxon>
        <taxon>Fungi</taxon>
        <taxon>Dikarya</taxon>
        <taxon>Basidiomycota</taxon>
        <taxon>Agaricomycotina</taxon>
        <taxon>Agaricomycetes</taxon>
        <taxon>Agaricomycetidae</taxon>
        <taxon>Jaapiales</taxon>
        <taxon>Jaapiaceae</taxon>
        <taxon>Jaapia</taxon>
    </lineage>
</organism>
<keyword evidence="3" id="KW-1185">Reference proteome</keyword>
<feature type="region of interest" description="Disordered" evidence="1">
    <location>
        <begin position="1"/>
        <end position="24"/>
    </location>
</feature>
<proteinExistence type="predicted"/>
<dbReference type="AlphaFoldDB" id="A0A067PZH4"/>
<sequence length="185" mass="20246">MPVKGVVINSGKPKAKPLDVQRPERQHEVLQSFFQPLLPRAQFPRAQLPRVAVANTEPAPSAKRLDNKSQHEILQKFFESLLAERERGSAVSPSDSKEEGTSSAPDNQGLRDAVPVPEAQGEEGKVVDERTASESEPSTVPFEQKDDQPTVGQDKQSPGSENHLAVESPEDSKTEPEMSKEQDSS</sequence>
<dbReference type="HOGENOM" id="CLU_1461522_0_0_1"/>
<accession>A0A067PZH4</accession>
<gene>
    <name evidence="2" type="ORF">JAAARDRAFT_34018</name>
</gene>
<protein>
    <submittedName>
        <fullName evidence="2">Uncharacterized protein</fullName>
    </submittedName>
</protein>
<feature type="compositionally biased region" description="Polar residues" evidence="1">
    <location>
        <begin position="150"/>
        <end position="160"/>
    </location>
</feature>
<feature type="compositionally biased region" description="Basic and acidic residues" evidence="1">
    <location>
        <begin position="122"/>
        <end position="133"/>
    </location>
</feature>
<evidence type="ECO:0000313" key="3">
    <source>
        <dbReference type="Proteomes" id="UP000027265"/>
    </source>
</evidence>
<name>A0A067PZH4_9AGAM</name>
<feature type="compositionally biased region" description="Basic and acidic residues" evidence="1">
    <location>
        <begin position="170"/>
        <end position="185"/>
    </location>
</feature>
<dbReference type="Proteomes" id="UP000027265">
    <property type="component" value="Unassembled WGS sequence"/>
</dbReference>
<feature type="region of interest" description="Disordered" evidence="1">
    <location>
        <begin position="84"/>
        <end position="185"/>
    </location>
</feature>